<comment type="caution">
    <text evidence="1">The sequence shown here is derived from an EMBL/GenBank/DDBJ whole genome shotgun (WGS) entry which is preliminary data.</text>
</comment>
<evidence type="ECO:0000313" key="2">
    <source>
        <dbReference type="Proteomes" id="UP000176389"/>
    </source>
</evidence>
<gene>
    <name evidence="1" type="ORF">A2Z11_03385</name>
</gene>
<protein>
    <submittedName>
        <fullName evidence="1">Uncharacterized protein</fullName>
    </submittedName>
</protein>
<sequence length="144" mass="16923">MIRKDVIEGRKTKGSLLLAHPSRPLHYVATKPAASGAWKSQKSSEQVLLHGQVVWECFLIEQIHRRVLKKWREELEAFLDLVNQEETNRIWLDTDFRFWTPEWSEWSFDYKSEGNFELYQGRAEVFRGRSHVYTGICVAGLAQQ</sequence>
<dbReference type="STRING" id="1802596.A2Z11_03385"/>
<proteinExistence type="predicted"/>
<organism evidence="1 2">
    <name type="scientific">Candidatus Woykebacteria bacterium RBG_16_43_9</name>
    <dbReference type="NCBI Taxonomy" id="1802596"/>
    <lineage>
        <taxon>Bacteria</taxon>
        <taxon>Candidatus Woykeibacteriota</taxon>
    </lineage>
</organism>
<dbReference type="AlphaFoldDB" id="A0A1G1WHA5"/>
<dbReference type="Proteomes" id="UP000176389">
    <property type="component" value="Unassembled WGS sequence"/>
</dbReference>
<name>A0A1G1WHA5_9BACT</name>
<dbReference type="EMBL" id="MHCS01000003">
    <property type="protein sequence ID" value="OGY27098.1"/>
    <property type="molecule type" value="Genomic_DNA"/>
</dbReference>
<evidence type="ECO:0000313" key="1">
    <source>
        <dbReference type="EMBL" id="OGY27098.1"/>
    </source>
</evidence>
<accession>A0A1G1WHA5</accession>
<reference evidence="1 2" key="1">
    <citation type="journal article" date="2016" name="Nat. Commun.">
        <title>Thousands of microbial genomes shed light on interconnected biogeochemical processes in an aquifer system.</title>
        <authorList>
            <person name="Anantharaman K."/>
            <person name="Brown C.T."/>
            <person name="Hug L.A."/>
            <person name="Sharon I."/>
            <person name="Castelle C.J."/>
            <person name="Probst A.J."/>
            <person name="Thomas B.C."/>
            <person name="Singh A."/>
            <person name="Wilkins M.J."/>
            <person name="Karaoz U."/>
            <person name="Brodie E.L."/>
            <person name="Williams K.H."/>
            <person name="Hubbard S.S."/>
            <person name="Banfield J.F."/>
        </authorList>
    </citation>
    <scope>NUCLEOTIDE SEQUENCE [LARGE SCALE GENOMIC DNA]</scope>
</reference>